<evidence type="ECO:0000259" key="1">
    <source>
        <dbReference type="PROSITE" id="PS50853"/>
    </source>
</evidence>
<dbReference type="InterPro" id="IPR036582">
    <property type="entry name" value="Mao_N_sf"/>
</dbReference>
<dbReference type="Proteomes" id="UP000004793">
    <property type="component" value="Chromosome"/>
</dbReference>
<dbReference type="InterPro" id="IPR023346">
    <property type="entry name" value="Lysozyme-like_dom_sf"/>
</dbReference>
<name>A0A7U6JFN0_CALEA</name>
<dbReference type="InterPro" id="IPR036116">
    <property type="entry name" value="FN3_sf"/>
</dbReference>
<dbReference type="CDD" id="cd13400">
    <property type="entry name" value="LT_IagB-like"/>
    <property type="match status" value="1"/>
</dbReference>
<dbReference type="InterPro" id="IPR008258">
    <property type="entry name" value="Transglycosylase_SLT_dom_1"/>
</dbReference>
<protein>
    <recommendedName>
        <fullName evidence="1">Fibronectin type-III domain-containing protein</fullName>
    </recommendedName>
</protein>
<reference evidence="2 3" key="1">
    <citation type="submission" date="2011-01" db="EMBL/GenBank/DDBJ databases">
        <title>Whole genome sequence of Caldisericum exile AZM16c01.</title>
        <authorList>
            <person name="Narita-Yamada S."/>
            <person name="Kawakoshi A."/>
            <person name="Nakamura S."/>
            <person name="Sasagawa M."/>
            <person name="Fukada J."/>
            <person name="Sekine M."/>
            <person name="Kato Y."/>
            <person name="Fukai R."/>
            <person name="Sasaki K."/>
            <person name="Hanamaki A."/>
            <person name="Narita H."/>
            <person name="Konno Y."/>
            <person name="Mori K."/>
            <person name="Yamazaki S."/>
            <person name="Suzuki K."/>
            <person name="Fujita N."/>
        </authorList>
    </citation>
    <scope>NUCLEOTIDE SEQUENCE [LARGE SCALE GENOMIC DNA]</scope>
    <source>
        <strain evidence="3">DSM 21853 / NBRC 104410 / AZM16c01</strain>
    </source>
</reference>
<dbReference type="AlphaFoldDB" id="A0A7U6JFN0"/>
<evidence type="ECO:0000313" key="3">
    <source>
        <dbReference type="Proteomes" id="UP000004793"/>
    </source>
</evidence>
<dbReference type="SUPFAM" id="SSF53955">
    <property type="entry name" value="Lysozyme-like"/>
    <property type="match status" value="1"/>
</dbReference>
<dbReference type="Pfam" id="PF01464">
    <property type="entry name" value="SLT"/>
    <property type="match status" value="1"/>
</dbReference>
<accession>A0A7U6JFN0</accession>
<gene>
    <name evidence="2" type="ordered locus">CSE_02190</name>
</gene>
<dbReference type="CDD" id="cd00063">
    <property type="entry name" value="FN3"/>
    <property type="match status" value="1"/>
</dbReference>
<feature type="domain" description="Fibronectin type-III" evidence="1">
    <location>
        <begin position="723"/>
        <end position="821"/>
    </location>
</feature>
<sequence length="958" mass="106484">MSRRKGFASLSVVLLVTVMIFDTLVLLSIPPNPSDSVLRAKFIEIAKKYNIPSVILMGIAYTESGWKQFDANGNPIIHTNTDGSIDIGIMQINSTGRSDLDRLKTDIFYNIEVGAKILDGKWKITPAIGDSDRNILENWYYAIWAYNGFSYINHPANPTGRRYQDKVIDNIAKLIIGDDGQPLWTPVSITKPDPSKITNPPSYIDTPTPYHFGDLYQNPSDNARIVQANTDLIMPTNTDTHLQFLIQNVGTSTWSGTIFSNPYSAKLTLIGENVKVEKSIPISNRVQPGETYLCDFVVNIGTSGTYDLTLEFFNSNNPFGQRVKSSITFANFSILDQNDITQNVSNYTINLNYKADLNMNFTPYLFVKYTNNGTVLSTDLIQGTYANGEIYFTFLPNFKVPPSVNLETYLVFSTSMNLTNTFSYFYKANYTLSFTPVDGIVIDSYPNALITVDGNNTNLTTRAFVPLTLGTHTISLTRDGYNPYTLTYNYSGFDYVFSNLTQSTNSKPQASLTNFDFQKLVGSDAKFVNVLVSAPDMNTTMFFMSTSKMFSFYPASVKGQGVITLIADARWGNVGNNNGSITFSYNGVKNAINLTALVQVVGANISTNPASLTVRVPDLISFDVILNTNTLLSDISFTVSYPMQNLEFVSYSSHYLTKLNDSITFTGDVSNVQNGSSILTLTFKAISESTNKVIINFTNVSTTNGTNVYSTPLELTIFPVFVKPSKVTGITLMNNVSKVEFSFNESRAGSYKIKDYEIYRNKKDDLSSAMYVGATVATHFIDSGPFEQNTTYYYWVIAVDEKGNSSDPSDTFTVKPIIFSDTKVNSIKLEFYIGSQNYYINGIQMKMDTAPIIIGGRTFVPVRFIAEPLYAQVVWKAETKTVIIALKDKIIELYIGNPLASVNGVQTPIDKDNPQVAPFIKDGRTMLPLRFIAENFGSVVLWDNSTKKVTILYNSSTH</sequence>
<proteinExistence type="predicted"/>
<dbReference type="SUPFAM" id="SSF55383">
    <property type="entry name" value="Copper amine oxidase, domain N"/>
    <property type="match status" value="2"/>
</dbReference>
<dbReference type="InterPro" id="IPR003961">
    <property type="entry name" value="FN3_dom"/>
</dbReference>
<dbReference type="InterPro" id="IPR012854">
    <property type="entry name" value="Cu_amine_oxidase-like_N"/>
</dbReference>
<dbReference type="Pfam" id="PF07833">
    <property type="entry name" value="Cu_amine_oxidN1"/>
    <property type="match status" value="1"/>
</dbReference>
<dbReference type="Gene3D" id="1.10.530.10">
    <property type="match status" value="1"/>
</dbReference>
<dbReference type="EMBL" id="AP012051">
    <property type="protein sequence ID" value="BAL80345.1"/>
    <property type="molecule type" value="Genomic_DNA"/>
</dbReference>
<dbReference type="SUPFAM" id="SSF49265">
    <property type="entry name" value="Fibronectin type III"/>
    <property type="match status" value="1"/>
</dbReference>
<keyword evidence="3" id="KW-1185">Reference proteome</keyword>
<dbReference type="PROSITE" id="PS50853">
    <property type="entry name" value="FN3"/>
    <property type="match status" value="1"/>
</dbReference>
<dbReference type="InterPro" id="IPR013783">
    <property type="entry name" value="Ig-like_fold"/>
</dbReference>
<organism evidence="2 3">
    <name type="scientific">Caldisericum exile (strain DSM 21853 / NBRC 104410 / AZM16c01)</name>
    <dbReference type="NCBI Taxonomy" id="511051"/>
    <lineage>
        <taxon>Bacteria</taxon>
        <taxon>Pseudomonadati</taxon>
        <taxon>Caldisericota/Cryosericota group</taxon>
        <taxon>Caldisericota</taxon>
        <taxon>Caldisericia</taxon>
        <taxon>Caldisericales</taxon>
        <taxon>Caldisericaceae</taxon>
        <taxon>Caldisericum</taxon>
    </lineage>
</organism>
<evidence type="ECO:0000313" key="2">
    <source>
        <dbReference type="EMBL" id="BAL80345.1"/>
    </source>
</evidence>
<dbReference type="OrthoDB" id="9757809at2"/>
<dbReference type="RefSeq" id="WP_014452752.1">
    <property type="nucleotide sequence ID" value="NC_017096.1"/>
</dbReference>
<dbReference type="Gene3D" id="3.30.457.10">
    <property type="entry name" value="Copper amine oxidase-like, N-terminal domain"/>
    <property type="match status" value="2"/>
</dbReference>
<dbReference type="Gene3D" id="2.60.40.10">
    <property type="entry name" value="Immunoglobulins"/>
    <property type="match status" value="1"/>
</dbReference>
<dbReference type="KEGG" id="cex:CSE_02190"/>